<evidence type="ECO:0000256" key="1">
    <source>
        <dbReference type="SAM" id="MobiDB-lite"/>
    </source>
</evidence>
<evidence type="ECO:0000313" key="3">
    <source>
        <dbReference type="Proteomes" id="UP001178461"/>
    </source>
</evidence>
<feature type="region of interest" description="Disordered" evidence="1">
    <location>
        <begin position="1"/>
        <end position="42"/>
    </location>
</feature>
<protein>
    <submittedName>
        <fullName evidence="2">Uncharacterized protein</fullName>
    </submittedName>
</protein>
<dbReference type="Proteomes" id="UP001178461">
    <property type="component" value="Chromosome 7"/>
</dbReference>
<gene>
    <name evidence="2" type="ORF">PODLI_1B025932</name>
</gene>
<dbReference type="AlphaFoldDB" id="A0AA35PCA7"/>
<feature type="region of interest" description="Disordered" evidence="1">
    <location>
        <begin position="70"/>
        <end position="100"/>
    </location>
</feature>
<proteinExistence type="predicted"/>
<evidence type="ECO:0000313" key="2">
    <source>
        <dbReference type="EMBL" id="CAI5780038.1"/>
    </source>
</evidence>
<dbReference type="EMBL" id="OX395132">
    <property type="protein sequence ID" value="CAI5780038.1"/>
    <property type="molecule type" value="Genomic_DNA"/>
</dbReference>
<reference evidence="2" key="1">
    <citation type="submission" date="2022-12" db="EMBL/GenBank/DDBJ databases">
        <authorList>
            <person name="Alioto T."/>
            <person name="Alioto T."/>
            <person name="Gomez Garrido J."/>
        </authorList>
    </citation>
    <scope>NUCLEOTIDE SEQUENCE</scope>
</reference>
<sequence length="100" mass="11344">MLPVPKVDEHQQVRHRLSLRNSWEQPRAPALSAHPMHRTQQQRKEGILVMERGRCSAAVKQLTSIMAMEQLTTTKNESRGGGKRKSYRHEDAGQSTSKGN</sequence>
<name>A0AA35PCA7_9SAUR</name>
<organism evidence="2 3">
    <name type="scientific">Podarcis lilfordi</name>
    <name type="common">Lilford's wall lizard</name>
    <dbReference type="NCBI Taxonomy" id="74358"/>
    <lineage>
        <taxon>Eukaryota</taxon>
        <taxon>Metazoa</taxon>
        <taxon>Chordata</taxon>
        <taxon>Craniata</taxon>
        <taxon>Vertebrata</taxon>
        <taxon>Euteleostomi</taxon>
        <taxon>Lepidosauria</taxon>
        <taxon>Squamata</taxon>
        <taxon>Bifurcata</taxon>
        <taxon>Unidentata</taxon>
        <taxon>Episquamata</taxon>
        <taxon>Laterata</taxon>
        <taxon>Lacertibaenia</taxon>
        <taxon>Lacertidae</taxon>
        <taxon>Podarcis</taxon>
    </lineage>
</organism>
<feature type="compositionally biased region" description="Basic and acidic residues" evidence="1">
    <location>
        <begin position="1"/>
        <end position="12"/>
    </location>
</feature>
<accession>A0AA35PCA7</accession>
<keyword evidence="3" id="KW-1185">Reference proteome</keyword>